<comment type="caution">
    <text evidence="1">The sequence shown here is derived from an EMBL/GenBank/DDBJ whole genome shotgun (WGS) entry which is preliminary data.</text>
</comment>
<dbReference type="AlphaFoldDB" id="A0A6G1DYH9"/>
<gene>
    <name evidence="1" type="ORF">E2562_020587</name>
</gene>
<sequence length="115" mass="11898">MATVVVWRQVAIDAWRGNGGCLAPSAAKMAATARKPSGVVVEGVAMASTPMSTTTRCASTGALAFLLVHTADRWTLGSAIVLLWMRRGEASKDDDGVTGVRSMGGLLARVVARPA</sequence>
<proteinExistence type="predicted"/>
<protein>
    <submittedName>
        <fullName evidence="1">Uncharacterized protein</fullName>
    </submittedName>
</protein>
<evidence type="ECO:0000313" key="2">
    <source>
        <dbReference type="Proteomes" id="UP000479710"/>
    </source>
</evidence>
<dbReference type="Proteomes" id="UP000479710">
    <property type="component" value="Unassembled WGS sequence"/>
</dbReference>
<dbReference type="EMBL" id="SPHZ02000005">
    <property type="protein sequence ID" value="KAF0917471.1"/>
    <property type="molecule type" value="Genomic_DNA"/>
</dbReference>
<accession>A0A6G1DYH9</accession>
<keyword evidence="2" id="KW-1185">Reference proteome</keyword>
<organism evidence="1 2">
    <name type="scientific">Oryza meyeriana var. granulata</name>
    <dbReference type="NCBI Taxonomy" id="110450"/>
    <lineage>
        <taxon>Eukaryota</taxon>
        <taxon>Viridiplantae</taxon>
        <taxon>Streptophyta</taxon>
        <taxon>Embryophyta</taxon>
        <taxon>Tracheophyta</taxon>
        <taxon>Spermatophyta</taxon>
        <taxon>Magnoliopsida</taxon>
        <taxon>Liliopsida</taxon>
        <taxon>Poales</taxon>
        <taxon>Poaceae</taxon>
        <taxon>BOP clade</taxon>
        <taxon>Oryzoideae</taxon>
        <taxon>Oryzeae</taxon>
        <taxon>Oryzinae</taxon>
        <taxon>Oryza</taxon>
        <taxon>Oryza meyeriana</taxon>
    </lineage>
</organism>
<reference evidence="1 2" key="1">
    <citation type="submission" date="2019-11" db="EMBL/GenBank/DDBJ databases">
        <title>Whole genome sequence of Oryza granulata.</title>
        <authorList>
            <person name="Li W."/>
        </authorList>
    </citation>
    <scope>NUCLEOTIDE SEQUENCE [LARGE SCALE GENOMIC DNA]</scope>
    <source>
        <strain evidence="2">cv. Menghai</strain>
        <tissue evidence="1">Leaf</tissue>
    </source>
</reference>
<name>A0A6G1DYH9_9ORYZ</name>
<evidence type="ECO:0000313" key="1">
    <source>
        <dbReference type="EMBL" id="KAF0917471.1"/>
    </source>
</evidence>